<evidence type="ECO:0000313" key="3">
    <source>
        <dbReference type="Proteomes" id="UP000087171"/>
    </source>
</evidence>
<dbReference type="AlphaFoldDB" id="A0A3Q7YAX7"/>
<sequence length="225" mass="26166">MILEEGHRSRLSIHPGATKMYKDLKKIFWWPKMKKDVAKFVLTKSAHFIPINLTYSMERLAEIYIKEIMKLHGIPPSIVSDRDLSFHSSIGMDPLEALYGRRCRTPLCWFETGDNLVLGPEIVQHTIDKVKMIQEKMRAFQNRVGWALKMRNLALRFIGPYDILKRVGNVAYQIALPPSLSNLHSVFHVSQLRKYVFDLSHVIESDKVQIKENLTFETLTLRTED</sequence>
<evidence type="ECO:0000259" key="1">
    <source>
        <dbReference type="Pfam" id="PF17921"/>
    </source>
</evidence>
<dbReference type="OrthoDB" id="1721106at2759"/>
<dbReference type="PANTHER" id="PTHR45835:SF99">
    <property type="entry name" value="CHROMO DOMAIN-CONTAINING PROTEIN-RELATED"/>
    <property type="match status" value="1"/>
</dbReference>
<accession>A0A3Q7YAX7</accession>
<gene>
    <name evidence="4" type="primary">LOC113784110</name>
</gene>
<evidence type="ECO:0000313" key="4">
    <source>
        <dbReference type="RefSeq" id="XP_027186075.1"/>
    </source>
</evidence>
<dbReference type="InterPro" id="IPR041588">
    <property type="entry name" value="Integrase_H2C2"/>
</dbReference>
<dbReference type="InterPro" id="IPR056924">
    <property type="entry name" value="SH3_Tf2-1"/>
</dbReference>
<dbReference type="Pfam" id="PF24626">
    <property type="entry name" value="SH3_Tf2-1"/>
    <property type="match status" value="1"/>
</dbReference>
<dbReference type="Gene3D" id="1.10.340.70">
    <property type="match status" value="1"/>
</dbReference>
<proteinExistence type="predicted"/>
<reference evidence="4" key="1">
    <citation type="submission" date="2025-08" db="UniProtKB">
        <authorList>
            <consortium name="RefSeq"/>
        </authorList>
    </citation>
    <scope>IDENTIFICATION</scope>
    <source>
        <tissue evidence="4">Etiolated seedlings</tissue>
    </source>
</reference>
<protein>
    <submittedName>
        <fullName evidence="4">Uncharacterized protein LOC113784110</fullName>
    </submittedName>
</protein>
<organism evidence="3 4">
    <name type="scientific">Cicer arietinum</name>
    <name type="common">Chickpea</name>
    <name type="synonym">Garbanzo</name>
    <dbReference type="NCBI Taxonomy" id="3827"/>
    <lineage>
        <taxon>Eukaryota</taxon>
        <taxon>Viridiplantae</taxon>
        <taxon>Streptophyta</taxon>
        <taxon>Embryophyta</taxon>
        <taxon>Tracheophyta</taxon>
        <taxon>Spermatophyta</taxon>
        <taxon>Magnoliopsida</taxon>
        <taxon>eudicotyledons</taxon>
        <taxon>Gunneridae</taxon>
        <taxon>Pentapetalae</taxon>
        <taxon>rosids</taxon>
        <taxon>fabids</taxon>
        <taxon>Fabales</taxon>
        <taxon>Fabaceae</taxon>
        <taxon>Papilionoideae</taxon>
        <taxon>50 kb inversion clade</taxon>
        <taxon>NPAAA clade</taxon>
        <taxon>Hologalegina</taxon>
        <taxon>IRL clade</taxon>
        <taxon>Cicereae</taxon>
        <taxon>Cicer</taxon>
    </lineage>
</organism>
<evidence type="ECO:0000259" key="2">
    <source>
        <dbReference type="Pfam" id="PF24626"/>
    </source>
</evidence>
<feature type="domain" description="Tf2-1-like SH3-like" evidence="2">
    <location>
        <begin position="143"/>
        <end position="196"/>
    </location>
</feature>
<dbReference type="Proteomes" id="UP000087171">
    <property type="component" value="Unplaced"/>
</dbReference>
<dbReference type="PANTHER" id="PTHR45835">
    <property type="entry name" value="YALI0A06105P"/>
    <property type="match status" value="1"/>
</dbReference>
<keyword evidence="3" id="KW-1185">Reference proteome</keyword>
<dbReference type="KEGG" id="cam:113784110"/>
<dbReference type="GeneID" id="113784110"/>
<dbReference type="STRING" id="3827.A0A3Q7YAX7"/>
<name>A0A3Q7YAX7_CICAR</name>
<dbReference type="RefSeq" id="XP_027186075.1">
    <property type="nucleotide sequence ID" value="XM_027330274.1"/>
</dbReference>
<dbReference type="Pfam" id="PF17921">
    <property type="entry name" value="Integrase_H2C2"/>
    <property type="match status" value="1"/>
</dbReference>
<feature type="domain" description="Integrase zinc-binding" evidence="1">
    <location>
        <begin position="2"/>
        <end position="41"/>
    </location>
</feature>